<name>A0A846N210_9PROT</name>
<dbReference type="InterPro" id="IPR036388">
    <property type="entry name" value="WH-like_DNA-bd_sf"/>
</dbReference>
<dbReference type="AlphaFoldDB" id="A0A846N210"/>
<proteinExistence type="inferred from homology"/>
<dbReference type="Gene3D" id="1.10.10.10">
    <property type="entry name" value="Winged helix-like DNA-binding domain superfamily/Winged helix DNA-binding domain"/>
    <property type="match status" value="1"/>
</dbReference>
<evidence type="ECO:0000256" key="2">
    <source>
        <dbReference type="ARBA" id="ARBA00023015"/>
    </source>
</evidence>
<dbReference type="GO" id="GO:0000976">
    <property type="term" value="F:transcription cis-regulatory region binding"/>
    <property type="evidence" value="ECO:0007669"/>
    <property type="project" value="TreeGrafter"/>
</dbReference>
<dbReference type="SUPFAM" id="SSF53850">
    <property type="entry name" value="Periplasmic binding protein-like II"/>
    <property type="match status" value="1"/>
</dbReference>
<dbReference type="RefSeq" id="WP_167083596.1">
    <property type="nucleotide sequence ID" value="NZ_BAAADC010000001.1"/>
</dbReference>
<dbReference type="PROSITE" id="PS50931">
    <property type="entry name" value="HTH_LYSR"/>
    <property type="match status" value="1"/>
</dbReference>
<comment type="caution">
    <text evidence="6">The sequence shown here is derived from an EMBL/GenBank/DDBJ whole genome shotgun (WGS) entry which is preliminary data.</text>
</comment>
<dbReference type="GO" id="GO:0003700">
    <property type="term" value="F:DNA-binding transcription factor activity"/>
    <property type="evidence" value="ECO:0007669"/>
    <property type="project" value="InterPro"/>
</dbReference>
<dbReference type="SUPFAM" id="SSF46785">
    <property type="entry name" value="Winged helix' DNA-binding domain"/>
    <property type="match status" value="1"/>
</dbReference>
<accession>A0A846N210</accession>
<evidence type="ECO:0000256" key="3">
    <source>
        <dbReference type="ARBA" id="ARBA00023125"/>
    </source>
</evidence>
<dbReference type="Gene3D" id="3.40.190.290">
    <property type="match status" value="1"/>
</dbReference>
<dbReference type="PANTHER" id="PTHR30126:SF98">
    <property type="entry name" value="HTH-TYPE TRANSCRIPTIONAL ACTIVATOR BAUR"/>
    <property type="match status" value="1"/>
</dbReference>
<evidence type="ECO:0000256" key="1">
    <source>
        <dbReference type="ARBA" id="ARBA00009437"/>
    </source>
</evidence>
<dbReference type="InterPro" id="IPR000847">
    <property type="entry name" value="LysR_HTH_N"/>
</dbReference>
<sequence>MKLKTFTGRIGDGDIRLLRIFCAVVRCGGFAAAESELQLGLPSISRYVKDLETRLGVRLCRRGRTGFSLTDEGRHVYASSLHLISNLEQFEANIRSMHTELRGTIEIGVIDSVLADPAMNFPEVLGEFRKLYPSVEFHITTATSNVIEQSVLDGTLHVGMVIGRRHINQLDHRLLYKEHSNLYCAPSHPLYAKSDMTVEDVQSCDKAGYTFLTDSDRFRSSELHQTASVDTMESVAIMIASGHYLGSLPDHYVKSHWRLQNFKPIIPDVYSFTTDIELITRRDTSSPRTLALLEIVDAMRVRSLPWRQEGVNAGKLG</sequence>
<dbReference type="Pfam" id="PF03466">
    <property type="entry name" value="LysR_substrate"/>
    <property type="match status" value="1"/>
</dbReference>
<evidence type="ECO:0000313" key="7">
    <source>
        <dbReference type="Proteomes" id="UP000570514"/>
    </source>
</evidence>
<dbReference type="CDD" id="cd05466">
    <property type="entry name" value="PBP2_LTTR_substrate"/>
    <property type="match status" value="1"/>
</dbReference>
<dbReference type="InterPro" id="IPR036390">
    <property type="entry name" value="WH_DNA-bd_sf"/>
</dbReference>
<feature type="domain" description="HTH lysR-type" evidence="5">
    <location>
        <begin position="14"/>
        <end position="70"/>
    </location>
</feature>
<keyword evidence="2" id="KW-0805">Transcription regulation</keyword>
<keyword evidence="7" id="KW-1185">Reference proteome</keyword>
<dbReference type="Proteomes" id="UP000570514">
    <property type="component" value="Unassembled WGS sequence"/>
</dbReference>
<evidence type="ECO:0000313" key="6">
    <source>
        <dbReference type="EMBL" id="NIK89515.1"/>
    </source>
</evidence>
<dbReference type="InterPro" id="IPR005119">
    <property type="entry name" value="LysR_subst-bd"/>
</dbReference>
<organism evidence="6 7">
    <name type="scientific">Rhizomicrobium palustre</name>
    <dbReference type="NCBI Taxonomy" id="189966"/>
    <lineage>
        <taxon>Bacteria</taxon>
        <taxon>Pseudomonadati</taxon>
        <taxon>Pseudomonadota</taxon>
        <taxon>Alphaproteobacteria</taxon>
        <taxon>Micropepsales</taxon>
        <taxon>Micropepsaceae</taxon>
        <taxon>Rhizomicrobium</taxon>
    </lineage>
</organism>
<comment type="similarity">
    <text evidence="1">Belongs to the LysR transcriptional regulatory family.</text>
</comment>
<evidence type="ECO:0000256" key="4">
    <source>
        <dbReference type="ARBA" id="ARBA00023163"/>
    </source>
</evidence>
<dbReference type="Pfam" id="PF00126">
    <property type="entry name" value="HTH_1"/>
    <property type="match status" value="1"/>
</dbReference>
<keyword evidence="4" id="KW-0804">Transcription</keyword>
<dbReference type="PANTHER" id="PTHR30126">
    <property type="entry name" value="HTH-TYPE TRANSCRIPTIONAL REGULATOR"/>
    <property type="match status" value="1"/>
</dbReference>
<keyword evidence="3 6" id="KW-0238">DNA-binding</keyword>
<gene>
    <name evidence="6" type="ORF">FHS83_002833</name>
</gene>
<protein>
    <submittedName>
        <fullName evidence="6">DNA-binding transcriptional LysR family regulator</fullName>
    </submittedName>
</protein>
<reference evidence="6 7" key="1">
    <citation type="submission" date="2020-03" db="EMBL/GenBank/DDBJ databases">
        <title>Genomic Encyclopedia of Type Strains, Phase IV (KMG-IV): sequencing the most valuable type-strain genomes for metagenomic binning, comparative biology and taxonomic classification.</title>
        <authorList>
            <person name="Goeker M."/>
        </authorList>
    </citation>
    <scope>NUCLEOTIDE SEQUENCE [LARGE SCALE GENOMIC DNA]</scope>
    <source>
        <strain evidence="6 7">DSM 19867</strain>
    </source>
</reference>
<evidence type="ECO:0000259" key="5">
    <source>
        <dbReference type="PROSITE" id="PS50931"/>
    </source>
</evidence>
<dbReference type="EMBL" id="JAASRM010000001">
    <property type="protein sequence ID" value="NIK89515.1"/>
    <property type="molecule type" value="Genomic_DNA"/>
</dbReference>